<evidence type="ECO:0000313" key="4">
    <source>
        <dbReference type="Proteomes" id="UP000827561"/>
    </source>
</evidence>
<evidence type="ECO:0000313" key="3">
    <source>
        <dbReference type="EMBL" id="QZE10852.1"/>
    </source>
</evidence>
<feature type="domain" description="Rho termination factor-like N-terminal" evidence="2">
    <location>
        <begin position="154"/>
        <end position="199"/>
    </location>
</feature>
<proteinExistence type="predicted"/>
<gene>
    <name evidence="3" type="primary">87</name>
    <name evidence="3" type="ORF">SEA_CHISANAKITSUNE_87</name>
</gene>
<feature type="compositionally biased region" description="Acidic residues" evidence="1">
    <location>
        <begin position="45"/>
        <end position="64"/>
    </location>
</feature>
<feature type="domain" description="Rho termination factor-like N-terminal" evidence="2">
    <location>
        <begin position="64"/>
        <end position="105"/>
    </location>
</feature>
<feature type="region of interest" description="Disordered" evidence="1">
    <location>
        <begin position="100"/>
        <end position="155"/>
    </location>
</feature>
<evidence type="ECO:0000256" key="1">
    <source>
        <dbReference type="SAM" id="MobiDB-lite"/>
    </source>
</evidence>
<dbReference type="EMBL" id="MZ820089">
    <property type="protein sequence ID" value="QZE10852.1"/>
    <property type="molecule type" value="Genomic_DNA"/>
</dbReference>
<dbReference type="Proteomes" id="UP000827561">
    <property type="component" value="Segment"/>
</dbReference>
<dbReference type="RefSeq" id="YP_010675734.1">
    <property type="nucleotide sequence ID" value="NC_071006.1"/>
</dbReference>
<dbReference type="GeneID" id="77952054"/>
<reference evidence="3 4" key="1">
    <citation type="submission" date="2021-08" db="EMBL/GenBank/DDBJ databases">
        <authorList>
            <person name="Abebe M.A."/>
            <person name="Anderson J.Z."/>
            <person name="Burris R."/>
            <person name="Durrani M."/>
            <person name="Fetterly M.N."/>
            <person name="Fowler R.A."/>
            <person name="Friedman A."/>
            <person name="Khuong T.M."/>
            <person name="Konnor C.A."/>
            <person name="Madden B.G."/>
            <person name="Makula M.N."/>
            <person name="McTigue K."/>
            <person name="Morgan A.R."/>
            <person name="Qureshi S.I."/>
            <person name="Rainey M."/>
            <person name="Scherer A.E."/>
            <person name="Singer L."/>
            <person name="Thakar S.M."/>
            <person name="Truong P."/>
            <person name="Zaeean M.H."/>
            <person name="Balish M.F."/>
            <person name="Garlena R.A."/>
            <person name="Russell D.A."/>
            <person name="Jacobs-Sera D."/>
            <person name="Hatfull G.F."/>
        </authorList>
    </citation>
    <scope>NUCLEOTIDE SEQUENCE [LARGE SCALE GENOMIC DNA]</scope>
</reference>
<sequence length="265" mass="30014">MTKKSATAASDLTFENFLLELNQLTEKYLGNSKVQAAAKTVATSDADDDDTDEAEGINIPSEDELEGMGIRALRKLAAEYFEDDQVAKAKKDELIESLLELANGTLDEDEDEDEDDDEEDADDADDDLDEEDDEEEEEDEDEEGDEDDDEYRAELEGMKLADLRKLARDELEAEPSEIRKLDKEGLIDLIMDAAAEDDSDVGIEEDDEEEGYTEEELKGMEIDALKEIADEWEIEYTPKARKATLVKLIMEAQEYEDDEEYDEDE</sequence>
<accession>A0AAE7XH11</accession>
<dbReference type="InterPro" id="IPR011112">
    <property type="entry name" value="Rho-like_N"/>
</dbReference>
<dbReference type="GO" id="GO:0006353">
    <property type="term" value="P:DNA-templated transcription termination"/>
    <property type="evidence" value="ECO:0007669"/>
    <property type="project" value="InterPro"/>
</dbReference>
<name>A0AAE7XH11_9CAUD</name>
<organism evidence="3 4">
    <name type="scientific">Gordonia phage ChisanaKitsune</name>
    <dbReference type="NCBI Taxonomy" id="2871538"/>
    <lineage>
        <taxon>Viruses</taxon>
        <taxon>Duplodnaviria</taxon>
        <taxon>Heunggongvirae</taxon>
        <taxon>Uroviricota</taxon>
        <taxon>Caudoviricetes</taxon>
        <taxon>Chidieberevirus</taxon>
        <taxon>Chidieberevirus chisanakitsune</taxon>
    </lineage>
</organism>
<protein>
    <recommendedName>
        <fullName evidence="2">Rho termination factor-like N-terminal domain-containing protein</fullName>
    </recommendedName>
</protein>
<feature type="region of interest" description="Disordered" evidence="1">
    <location>
        <begin position="41"/>
        <end position="64"/>
    </location>
</feature>
<feature type="compositionally biased region" description="Acidic residues" evidence="1">
    <location>
        <begin position="106"/>
        <end position="151"/>
    </location>
</feature>
<dbReference type="KEGG" id="vg:77952054"/>
<evidence type="ECO:0000259" key="2">
    <source>
        <dbReference type="SMART" id="SM00959"/>
    </source>
</evidence>
<feature type="domain" description="Rho termination factor-like N-terminal" evidence="2">
    <location>
        <begin position="216"/>
        <end position="258"/>
    </location>
</feature>
<dbReference type="SMART" id="SM00959">
    <property type="entry name" value="Rho_N"/>
    <property type="match status" value="3"/>
</dbReference>
<keyword evidence="4" id="KW-1185">Reference proteome</keyword>